<proteinExistence type="predicted"/>
<organism evidence="2 3">
    <name type="scientific">Trichonephila clavata</name>
    <name type="common">Joro spider</name>
    <name type="synonym">Nephila clavata</name>
    <dbReference type="NCBI Taxonomy" id="2740835"/>
    <lineage>
        <taxon>Eukaryota</taxon>
        <taxon>Metazoa</taxon>
        <taxon>Ecdysozoa</taxon>
        <taxon>Arthropoda</taxon>
        <taxon>Chelicerata</taxon>
        <taxon>Arachnida</taxon>
        <taxon>Araneae</taxon>
        <taxon>Araneomorphae</taxon>
        <taxon>Entelegynae</taxon>
        <taxon>Araneoidea</taxon>
        <taxon>Nephilidae</taxon>
        <taxon>Trichonephila</taxon>
    </lineage>
</organism>
<evidence type="ECO:0000313" key="3">
    <source>
        <dbReference type="Proteomes" id="UP000887116"/>
    </source>
</evidence>
<feature type="transmembrane region" description="Helical" evidence="1">
    <location>
        <begin position="20"/>
        <end position="42"/>
    </location>
</feature>
<name>A0A8X6HUE1_TRICU</name>
<evidence type="ECO:0000256" key="1">
    <source>
        <dbReference type="SAM" id="Phobius"/>
    </source>
</evidence>
<dbReference type="AlphaFoldDB" id="A0A8X6HUE1"/>
<keyword evidence="1" id="KW-0812">Transmembrane</keyword>
<evidence type="ECO:0000313" key="2">
    <source>
        <dbReference type="EMBL" id="GFR29808.1"/>
    </source>
</evidence>
<sequence length="89" mass="10129">MDGNAFDGRMKRRHVVKIRVSFSLIVFRLIETFGIEIALVYIENPPNSEIYLGSSLFKPPRLVSVILEVCSQKTPFSPHKTTAKKKTHV</sequence>
<dbReference type="EMBL" id="BMAO01019314">
    <property type="protein sequence ID" value="GFR29808.1"/>
    <property type="molecule type" value="Genomic_DNA"/>
</dbReference>
<dbReference type="Proteomes" id="UP000887116">
    <property type="component" value="Unassembled WGS sequence"/>
</dbReference>
<protein>
    <submittedName>
        <fullName evidence="2">Uncharacterized protein</fullName>
    </submittedName>
</protein>
<gene>
    <name evidence="2" type="ORF">TNCT_615221</name>
</gene>
<keyword evidence="1" id="KW-1133">Transmembrane helix</keyword>
<accession>A0A8X6HUE1</accession>
<keyword evidence="3" id="KW-1185">Reference proteome</keyword>
<comment type="caution">
    <text evidence="2">The sequence shown here is derived from an EMBL/GenBank/DDBJ whole genome shotgun (WGS) entry which is preliminary data.</text>
</comment>
<reference evidence="2" key="1">
    <citation type="submission" date="2020-07" db="EMBL/GenBank/DDBJ databases">
        <title>Multicomponent nature underlies the extraordinary mechanical properties of spider dragline silk.</title>
        <authorList>
            <person name="Kono N."/>
            <person name="Nakamura H."/>
            <person name="Mori M."/>
            <person name="Yoshida Y."/>
            <person name="Ohtoshi R."/>
            <person name="Malay A.D."/>
            <person name="Moran D.A.P."/>
            <person name="Tomita M."/>
            <person name="Numata K."/>
            <person name="Arakawa K."/>
        </authorList>
    </citation>
    <scope>NUCLEOTIDE SEQUENCE</scope>
</reference>
<keyword evidence="1" id="KW-0472">Membrane</keyword>